<keyword evidence="2" id="KW-1185">Reference proteome</keyword>
<sequence length="414" mass="47932">IELIFADKTKKSFTFQEISNTSLLHNQLSAKLDELFEVATNPSSDDENFKISYEELYCFGCDDNNEESNKGDDKANIKGDNESSKESNNEANKEGDKKDDENSNKGNKEGNKEDNNDDSNKDDKEDDKEDDNEDSNKGDKDKDNDEDDESDEGDEGDEDEIVLEPINPIKIRKAVISTKLPNFERVSKRQANQDLYSYLGYFSNFQPTKKKEILTGNKLKVSKQYHELLAFESELTVIAPFYDKNSFIKKDDYYKSLLNYLKELSILCKTSVVQFNPAQINSRLALEYENLVLSNSDDILNLQDQIMLLSTCYQFIFDCNITTYNIEVSHRILLQFLYKFEIAYNYLIEWINKYTTREKGTNISTRTRHRKQEKNLQNSFLVSNNISNNSLNNQINIVSIGDIEEIIEQRIGRR</sequence>
<evidence type="ECO:0000313" key="2">
    <source>
        <dbReference type="Proteomes" id="UP000789860"/>
    </source>
</evidence>
<evidence type="ECO:0000313" key="1">
    <source>
        <dbReference type="EMBL" id="CAG8518947.1"/>
    </source>
</evidence>
<reference evidence="1" key="1">
    <citation type="submission" date="2021-06" db="EMBL/GenBank/DDBJ databases">
        <authorList>
            <person name="Kallberg Y."/>
            <person name="Tangrot J."/>
            <person name="Rosling A."/>
        </authorList>
    </citation>
    <scope>NUCLEOTIDE SEQUENCE</scope>
    <source>
        <strain evidence="1">AU212A</strain>
    </source>
</reference>
<dbReference type="Proteomes" id="UP000789860">
    <property type="component" value="Unassembled WGS sequence"/>
</dbReference>
<accession>A0ACA9LD33</accession>
<protein>
    <submittedName>
        <fullName evidence="1">9250_t:CDS:1</fullName>
    </submittedName>
</protein>
<dbReference type="EMBL" id="CAJVPM010004963">
    <property type="protein sequence ID" value="CAG8518947.1"/>
    <property type="molecule type" value="Genomic_DNA"/>
</dbReference>
<organism evidence="1 2">
    <name type="scientific">Scutellospora calospora</name>
    <dbReference type="NCBI Taxonomy" id="85575"/>
    <lineage>
        <taxon>Eukaryota</taxon>
        <taxon>Fungi</taxon>
        <taxon>Fungi incertae sedis</taxon>
        <taxon>Mucoromycota</taxon>
        <taxon>Glomeromycotina</taxon>
        <taxon>Glomeromycetes</taxon>
        <taxon>Diversisporales</taxon>
        <taxon>Gigasporaceae</taxon>
        <taxon>Scutellospora</taxon>
    </lineage>
</organism>
<feature type="non-terminal residue" evidence="1">
    <location>
        <position position="1"/>
    </location>
</feature>
<proteinExistence type="predicted"/>
<gene>
    <name evidence="1" type="ORF">SCALOS_LOCUS3988</name>
</gene>
<comment type="caution">
    <text evidence="1">The sequence shown here is derived from an EMBL/GenBank/DDBJ whole genome shotgun (WGS) entry which is preliminary data.</text>
</comment>
<name>A0ACA9LD33_9GLOM</name>